<dbReference type="InterPro" id="IPR022684">
    <property type="entry name" value="Calpain_cysteine_protease"/>
</dbReference>
<keyword evidence="2 6" id="KW-0645">Protease</keyword>
<reference evidence="8" key="2">
    <citation type="submission" date="2020-05" db="UniProtKB">
        <authorList>
            <consortium name="EnsemblMetazoa"/>
        </authorList>
    </citation>
    <scope>IDENTIFICATION</scope>
    <source>
        <strain evidence="8">WRAIR2</strain>
    </source>
</reference>
<dbReference type="InterPro" id="IPR000169">
    <property type="entry name" value="Pept_cys_AS"/>
</dbReference>
<proteinExistence type="inferred from homology"/>
<evidence type="ECO:0000256" key="5">
    <source>
        <dbReference type="PIRSR" id="PIRSR622684-1"/>
    </source>
</evidence>
<dbReference type="CDD" id="cd00044">
    <property type="entry name" value="CysPc"/>
    <property type="match status" value="1"/>
</dbReference>
<sequence length="314" mass="36254">MDGDHEQFQAIRDDYSSERALYEDPYFPAHSVSIGETNVQGPITWKRPGELVDHPKFVTDGYSQFDAMQGYLGNCWFVSSCASLTTHLKLFERVIPRDNGEFDDENYAGMFHFRFWQAGQWIEVIIDDRLPVNEEDELIFMRSSVQDEFWGALVEKAYAKLHGSYEALTNGSGERGMLALTGGITAYYILNGSQPDDLFEIVEEYLSQMALATSGIDENKINSTALQNIGLLDSHEYSVMRVSRLDNMNLICLRNPWGHTEWKGDWSDESDMWDGVLEEIKNELHENRNNGEFWMSFQDFVYYFDDVTICLQPW</sequence>
<accession>A0A3F2YW24</accession>
<evidence type="ECO:0000256" key="3">
    <source>
        <dbReference type="ARBA" id="ARBA00022801"/>
    </source>
</evidence>
<evidence type="ECO:0000313" key="9">
    <source>
        <dbReference type="Proteomes" id="UP000075884"/>
    </source>
</evidence>
<dbReference type="Pfam" id="PF00648">
    <property type="entry name" value="Peptidase_C2"/>
    <property type="match status" value="1"/>
</dbReference>
<organism evidence="8 9">
    <name type="scientific">Anopheles dirus</name>
    <dbReference type="NCBI Taxonomy" id="7168"/>
    <lineage>
        <taxon>Eukaryota</taxon>
        <taxon>Metazoa</taxon>
        <taxon>Ecdysozoa</taxon>
        <taxon>Arthropoda</taxon>
        <taxon>Hexapoda</taxon>
        <taxon>Insecta</taxon>
        <taxon>Pterygota</taxon>
        <taxon>Neoptera</taxon>
        <taxon>Endopterygota</taxon>
        <taxon>Diptera</taxon>
        <taxon>Nematocera</taxon>
        <taxon>Culicoidea</taxon>
        <taxon>Culicidae</taxon>
        <taxon>Anophelinae</taxon>
        <taxon>Anopheles</taxon>
    </lineage>
</organism>
<keyword evidence="3 6" id="KW-0378">Hydrolase</keyword>
<feature type="active site" evidence="5 6">
    <location>
        <position position="235"/>
    </location>
</feature>
<reference evidence="9" key="1">
    <citation type="submission" date="2013-03" db="EMBL/GenBank/DDBJ databases">
        <title>The Genome Sequence of Anopheles dirus WRAIR2.</title>
        <authorList>
            <consortium name="The Broad Institute Genomics Platform"/>
            <person name="Neafsey D.E."/>
            <person name="Walton C."/>
            <person name="Walker B."/>
            <person name="Young S.K."/>
            <person name="Zeng Q."/>
            <person name="Gargeya S."/>
            <person name="Fitzgerald M."/>
            <person name="Haas B."/>
            <person name="Abouelleil A."/>
            <person name="Allen A.W."/>
            <person name="Alvarado L."/>
            <person name="Arachchi H.M."/>
            <person name="Berlin A.M."/>
            <person name="Chapman S.B."/>
            <person name="Gainer-Dewar J."/>
            <person name="Goldberg J."/>
            <person name="Griggs A."/>
            <person name="Gujja S."/>
            <person name="Hansen M."/>
            <person name="Howarth C."/>
            <person name="Imamovic A."/>
            <person name="Ireland A."/>
            <person name="Larimer J."/>
            <person name="McCowan C."/>
            <person name="Murphy C."/>
            <person name="Pearson M."/>
            <person name="Poon T.W."/>
            <person name="Priest M."/>
            <person name="Roberts A."/>
            <person name="Saif S."/>
            <person name="Shea T."/>
            <person name="Sisk P."/>
            <person name="Sykes S."/>
            <person name="Wortman J."/>
            <person name="Nusbaum C."/>
            <person name="Birren B."/>
        </authorList>
    </citation>
    <scope>NUCLEOTIDE SEQUENCE [LARGE SCALE GENOMIC DNA]</scope>
    <source>
        <strain evidence="9">WRAIR2</strain>
    </source>
</reference>
<dbReference type="GO" id="GO:0004198">
    <property type="term" value="F:calcium-dependent cysteine-type endopeptidase activity"/>
    <property type="evidence" value="ECO:0007669"/>
    <property type="project" value="InterPro"/>
</dbReference>
<feature type="domain" description="Calpain catalytic" evidence="7">
    <location>
        <begin position="21"/>
        <end position="313"/>
    </location>
</feature>
<dbReference type="InterPro" id="IPR001300">
    <property type="entry name" value="Peptidase_C2_calpain_cat"/>
</dbReference>
<keyword evidence="9" id="KW-1185">Reference proteome</keyword>
<keyword evidence="4 6" id="KW-0788">Thiol protease</keyword>
<dbReference type="VEuPathDB" id="VectorBase:ADIR016135"/>
<dbReference type="PROSITE" id="PS00139">
    <property type="entry name" value="THIOL_PROTEASE_CYS"/>
    <property type="match status" value="1"/>
</dbReference>
<feature type="active site" evidence="5 6">
    <location>
        <position position="255"/>
    </location>
</feature>
<dbReference type="AlphaFoldDB" id="A0A3F2YW24"/>
<feature type="active site" evidence="5 6">
    <location>
        <position position="75"/>
    </location>
</feature>
<comment type="similarity">
    <text evidence="1">Belongs to the peptidase C2 family.</text>
</comment>
<dbReference type="SMART" id="SM00230">
    <property type="entry name" value="CysPc"/>
    <property type="match status" value="1"/>
</dbReference>
<evidence type="ECO:0000313" key="8">
    <source>
        <dbReference type="EnsemblMetazoa" id="ADIR016135-PA"/>
    </source>
</evidence>
<dbReference type="PRINTS" id="PR00704">
    <property type="entry name" value="CALPAIN"/>
</dbReference>
<dbReference type="EnsemblMetazoa" id="ADIR016135-RA">
    <property type="protein sequence ID" value="ADIR016135-PA"/>
    <property type="gene ID" value="ADIR016135"/>
</dbReference>
<evidence type="ECO:0000259" key="7">
    <source>
        <dbReference type="PROSITE" id="PS50203"/>
    </source>
</evidence>
<evidence type="ECO:0000256" key="2">
    <source>
        <dbReference type="ARBA" id="ARBA00022670"/>
    </source>
</evidence>
<dbReference type="Proteomes" id="UP000075884">
    <property type="component" value="Unassembled WGS sequence"/>
</dbReference>
<evidence type="ECO:0000256" key="1">
    <source>
        <dbReference type="ARBA" id="ARBA00007623"/>
    </source>
</evidence>
<dbReference type="GO" id="GO:0005737">
    <property type="term" value="C:cytoplasm"/>
    <property type="evidence" value="ECO:0007669"/>
    <property type="project" value="TreeGrafter"/>
</dbReference>
<evidence type="ECO:0000256" key="4">
    <source>
        <dbReference type="ARBA" id="ARBA00022807"/>
    </source>
</evidence>
<dbReference type="GO" id="GO:0006508">
    <property type="term" value="P:proteolysis"/>
    <property type="evidence" value="ECO:0007669"/>
    <property type="project" value="UniProtKB-KW"/>
</dbReference>
<dbReference type="PANTHER" id="PTHR10183">
    <property type="entry name" value="CALPAIN"/>
    <property type="match status" value="1"/>
</dbReference>
<evidence type="ECO:0000256" key="6">
    <source>
        <dbReference type="PROSITE-ProRule" id="PRU00239"/>
    </source>
</evidence>
<dbReference type="PROSITE" id="PS50203">
    <property type="entry name" value="CALPAIN_CAT"/>
    <property type="match status" value="1"/>
</dbReference>
<dbReference type="PANTHER" id="PTHR10183:SF433">
    <property type="entry name" value="CALPAIN-A-RELATED"/>
    <property type="match status" value="1"/>
</dbReference>
<dbReference type="Gene3D" id="3.90.70.10">
    <property type="entry name" value="Cysteine proteinases"/>
    <property type="match status" value="1"/>
</dbReference>
<name>A0A3F2YW24_9DIPT</name>
<dbReference type="STRING" id="7168.A0A3F2YW24"/>
<protein>
    <recommendedName>
        <fullName evidence="7">Calpain catalytic domain-containing protein</fullName>
    </recommendedName>
</protein>
<dbReference type="InterPro" id="IPR038765">
    <property type="entry name" value="Papain-like_cys_pep_sf"/>
</dbReference>
<dbReference type="SUPFAM" id="SSF54001">
    <property type="entry name" value="Cysteine proteinases"/>
    <property type="match status" value="1"/>
</dbReference>